<dbReference type="GO" id="GO:0006261">
    <property type="term" value="P:DNA-templated DNA replication"/>
    <property type="evidence" value="ECO:0007669"/>
    <property type="project" value="TreeGrafter"/>
</dbReference>
<accession>A0A7C9NVB1</accession>
<gene>
    <name evidence="1" type="ORF">D1639_10635</name>
</gene>
<sequence>MSDAFDGIVGQPKVRDFLRATVASDRTIHAYLFTGPAGSNKTQAAFAFAQAILCPKGPQGPRGGLCGSCDICRKVARRTHPDVVYCAPEGAAGYLVGQVRNLISSVSMAPIQASRKVYIVDRADLLGVQAANAFLKTLEEPPDDVVIVLLARTAESVLPTIVSRCQVVPFRTIPQSEACALVVQNSGASLPEARRALAACDGSIERAVALLGSTDQRSMRKRVLSVLGCLQQADDWDVVGYGRELLGLVKLPDDAAQAKLQEQLDENRDFLSKSAIRQLEERNKRQITAKTTAQMRMLGSISRSWLRDIMVASAGRGDLVVNDDALASIQAVAARGDTARAAAALAAVDRFLQAIPYNVSPETNIDSLLFEIRRCLFAR</sequence>
<evidence type="ECO:0000313" key="1">
    <source>
        <dbReference type="EMBL" id="NBI35472.1"/>
    </source>
</evidence>
<proteinExistence type="predicted"/>
<dbReference type="PANTHER" id="PTHR11669">
    <property type="entry name" value="REPLICATION FACTOR C / DNA POLYMERASE III GAMMA-TAU SUBUNIT"/>
    <property type="match status" value="1"/>
</dbReference>
<dbReference type="Pfam" id="PF13177">
    <property type="entry name" value="DNA_pol3_delta2"/>
    <property type="match status" value="1"/>
</dbReference>
<dbReference type="EMBL" id="QWKH01000129">
    <property type="protein sequence ID" value="NBI35472.1"/>
    <property type="molecule type" value="Genomic_DNA"/>
</dbReference>
<dbReference type="InterPro" id="IPR050238">
    <property type="entry name" value="DNA_Rep/Repair_Clamp_Loader"/>
</dbReference>
<dbReference type="Gene3D" id="3.40.50.300">
    <property type="entry name" value="P-loop containing nucleotide triphosphate hydrolases"/>
    <property type="match status" value="1"/>
</dbReference>
<comment type="caution">
    <text evidence="1">The sequence shown here is derived from an EMBL/GenBank/DDBJ whole genome shotgun (WGS) entry which is preliminary data.</text>
</comment>
<name>A0A7C9NVB1_9BACT</name>
<dbReference type="PANTHER" id="PTHR11669:SF8">
    <property type="entry name" value="DNA POLYMERASE III SUBUNIT DELTA"/>
    <property type="match status" value="1"/>
</dbReference>
<reference evidence="1" key="1">
    <citation type="submission" date="2018-08" db="EMBL/GenBank/DDBJ databases">
        <title>Murine metabolic-syndrome-specific gut microbial biobank.</title>
        <authorList>
            <person name="Liu C."/>
        </authorList>
    </citation>
    <scope>NUCLEOTIDE SEQUENCE [LARGE SCALE GENOMIC DNA]</scope>
    <source>
        <strain evidence="1">Z82</strain>
    </source>
</reference>
<dbReference type="AlphaFoldDB" id="A0A7C9NVB1"/>
<dbReference type="InterPro" id="IPR027417">
    <property type="entry name" value="P-loop_NTPase"/>
</dbReference>
<dbReference type="SUPFAM" id="SSF52540">
    <property type="entry name" value="P-loop containing nucleoside triphosphate hydrolases"/>
    <property type="match status" value="1"/>
</dbReference>
<organism evidence="1">
    <name type="scientific">Muribaculaceae bacterium Z82</name>
    <dbReference type="NCBI Taxonomy" id="2304548"/>
    <lineage>
        <taxon>Bacteria</taxon>
        <taxon>Pseudomonadati</taxon>
        <taxon>Bacteroidota</taxon>
        <taxon>Bacteroidia</taxon>
        <taxon>Bacteroidales</taxon>
        <taxon>Muribaculaceae</taxon>
    </lineage>
</organism>
<protein>
    <submittedName>
        <fullName evidence="1">DNA polymerase III subunit delta</fullName>
    </submittedName>
</protein>